<protein>
    <submittedName>
        <fullName evidence="2">Uncharacterized protein</fullName>
    </submittedName>
</protein>
<name>A0AA88AEN7_FICCA</name>
<accession>A0AA88AEN7</accession>
<gene>
    <name evidence="2" type="ORF">TIFTF001_008210</name>
</gene>
<dbReference type="Proteomes" id="UP001187192">
    <property type="component" value="Unassembled WGS sequence"/>
</dbReference>
<proteinExistence type="predicted"/>
<dbReference type="EMBL" id="BTGU01000009">
    <property type="protein sequence ID" value="GMN38976.1"/>
    <property type="molecule type" value="Genomic_DNA"/>
</dbReference>
<evidence type="ECO:0000313" key="3">
    <source>
        <dbReference type="Proteomes" id="UP001187192"/>
    </source>
</evidence>
<keyword evidence="3" id="KW-1185">Reference proteome</keyword>
<comment type="caution">
    <text evidence="2">The sequence shown here is derived from an EMBL/GenBank/DDBJ whole genome shotgun (WGS) entry which is preliminary data.</text>
</comment>
<dbReference type="Gramene" id="FCD_00005074-RA">
    <property type="protein sequence ID" value="FCD_00005074-RA:cds"/>
    <property type="gene ID" value="FCD_00005074"/>
</dbReference>
<feature type="region of interest" description="Disordered" evidence="1">
    <location>
        <begin position="69"/>
        <end position="90"/>
    </location>
</feature>
<dbReference type="AlphaFoldDB" id="A0AA88AEN7"/>
<feature type="compositionally biased region" description="Polar residues" evidence="1">
    <location>
        <begin position="69"/>
        <end position="83"/>
    </location>
</feature>
<evidence type="ECO:0000313" key="2">
    <source>
        <dbReference type="EMBL" id="GMN38976.1"/>
    </source>
</evidence>
<sequence>MGVSSTPYQPPTNLDALINGTTIPEWIGNLSSLKSLVFREYCPELTTEIGEDWPLISHIQHLDLNQIVQEDNDQNPSNNQQKTSLDKRKRRNLFKHFGLCNTTGTSSLE</sequence>
<organism evidence="2 3">
    <name type="scientific">Ficus carica</name>
    <name type="common">Common fig</name>
    <dbReference type="NCBI Taxonomy" id="3494"/>
    <lineage>
        <taxon>Eukaryota</taxon>
        <taxon>Viridiplantae</taxon>
        <taxon>Streptophyta</taxon>
        <taxon>Embryophyta</taxon>
        <taxon>Tracheophyta</taxon>
        <taxon>Spermatophyta</taxon>
        <taxon>Magnoliopsida</taxon>
        <taxon>eudicotyledons</taxon>
        <taxon>Gunneridae</taxon>
        <taxon>Pentapetalae</taxon>
        <taxon>rosids</taxon>
        <taxon>fabids</taxon>
        <taxon>Rosales</taxon>
        <taxon>Moraceae</taxon>
        <taxon>Ficeae</taxon>
        <taxon>Ficus</taxon>
    </lineage>
</organism>
<reference evidence="2" key="1">
    <citation type="submission" date="2023-07" db="EMBL/GenBank/DDBJ databases">
        <title>draft genome sequence of fig (Ficus carica).</title>
        <authorList>
            <person name="Takahashi T."/>
            <person name="Nishimura K."/>
        </authorList>
    </citation>
    <scope>NUCLEOTIDE SEQUENCE</scope>
</reference>
<evidence type="ECO:0000256" key="1">
    <source>
        <dbReference type="SAM" id="MobiDB-lite"/>
    </source>
</evidence>